<dbReference type="Proteomes" id="UP000019763">
    <property type="component" value="Unassembled WGS sequence"/>
</dbReference>
<protein>
    <submittedName>
        <fullName evidence="2">Uncharacterized protein</fullName>
    </submittedName>
</protein>
<proteinExistence type="predicted"/>
<sequence length="129" mass="13763">MGRQGSDHKIQKGGGIIGGTMSTTMPTTVSIMERTDMTAIMLIICPEGPAEEAAFCAVDKTCSLIHLDKLKPKFSRNGPPGHCTPLPVDAAATTEAPPSQCGRMFSNLLTPSWNRTACVSVITADTREW</sequence>
<reference evidence="2" key="1">
    <citation type="submission" date="2013-12" db="EMBL/GenBank/DDBJ databases">
        <authorList>
            <person name="Omoto C.K."/>
            <person name="Sibley D."/>
            <person name="Venepally P."/>
            <person name="Hadjithomas M."/>
            <person name="Karamycheva S."/>
            <person name="Brunk B."/>
            <person name="Roos D."/>
            <person name="Caler E."/>
            <person name="Lorenzi H."/>
        </authorList>
    </citation>
    <scope>NUCLEOTIDE SEQUENCE</scope>
</reference>
<evidence type="ECO:0000313" key="2">
    <source>
        <dbReference type="EMBL" id="EZG66684.1"/>
    </source>
</evidence>
<dbReference type="AlphaFoldDB" id="A0A023B6S3"/>
<accession>A0A023B6S3</accession>
<evidence type="ECO:0000313" key="3">
    <source>
        <dbReference type="Proteomes" id="UP000019763"/>
    </source>
</evidence>
<feature type="compositionally biased region" description="Basic and acidic residues" evidence="1">
    <location>
        <begin position="1"/>
        <end position="10"/>
    </location>
</feature>
<dbReference type="GeneID" id="22912822"/>
<dbReference type="VEuPathDB" id="CryptoDB:GNI_077730"/>
<comment type="caution">
    <text evidence="2">The sequence shown here is derived from an EMBL/GenBank/DDBJ whole genome shotgun (WGS) entry which is preliminary data.</text>
</comment>
<evidence type="ECO:0000256" key="1">
    <source>
        <dbReference type="SAM" id="MobiDB-lite"/>
    </source>
</evidence>
<dbReference type="RefSeq" id="XP_011130535.1">
    <property type="nucleotide sequence ID" value="XM_011132233.1"/>
</dbReference>
<keyword evidence="3" id="KW-1185">Reference proteome</keyword>
<name>A0A023B6S3_GRENI</name>
<feature type="region of interest" description="Disordered" evidence="1">
    <location>
        <begin position="1"/>
        <end position="22"/>
    </location>
</feature>
<organism evidence="2 3">
    <name type="scientific">Gregarina niphandrodes</name>
    <name type="common">Septate eugregarine</name>
    <dbReference type="NCBI Taxonomy" id="110365"/>
    <lineage>
        <taxon>Eukaryota</taxon>
        <taxon>Sar</taxon>
        <taxon>Alveolata</taxon>
        <taxon>Apicomplexa</taxon>
        <taxon>Conoidasida</taxon>
        <taxon>Gregarinasina</taxon>
        <taxon>Eugregarinorida</taxon>
        <taxon>Gregarinidae</taxon>
        <taxon>Gregarina</taxon>
    </lineage>
</organism>
<gene>
    <name evidence="2" type="ORF">GNI_077730</name>
</gene>
<dbReference type="EMBL" id="AFNH02000583">
    <property type="protein sequence ID" value="EZG66684.1"/>
    <property type="molecule type" value="Genomic_DNA"/>
</dbReference>